<proteinExistence type="predicted"/>
<dbReference type="AlphaFoldDB" id="A0A8J2ST68"/>
<evidence type="ECO:0000313" key="2">
    <source>
        <dbReference type="Proteomes" id="UP000789595"/>
    </source>
</evidence>
<evidence type="ECO:0000313" key="1">
    <source>
        <dbReference type="EMBL" id="CAH0376401.1"/>
    </source>
</evidence>
<accession>A0A8J2ST68</accession>
<dbReference type="Proteomes" id="UP000789595">
    <property type="component" value="Unassembled WGS sequence"/>
</dbReference>
<name>A0A8J2ST68_9STRA</name>
<feature type="non-terminal residue" evidence="1">
    <location>
        <position position="1"/>
    </location>
</feature>
<keyword evidence="2" id="KW-1185">Reference proteome</keyword>
<organism evidence="1 2">
    <name type="scientific">Pelagomonas calceolata</name>
    <dbReference type="NCBI Taxonomy" id="35677"/>
    <lineage>
        <taxon>Eukaryota</taxon>
        <taxon>Sar</taxon>
        <taxon>Stramenopiles</taxon>
        <taxon>Ochrophyta</taxon>
        <taxon>Pelagophyceae</taxon>
        <taxon>Pelagomonadales</taxon>
        <taxon>Pelagomonadaceae</taxon>
        <taxon>Pelagomonas</taxon>
    </lineage>
</organism>
<comment type="caution">
    <text evidence="1">The sequence shown here is derived from an EMBL/GenBank/DDBJ whole genome shotgun (WGS) entry which is preliminary data.</text>
</comment>
<reference evidence="1" key="1">
    <citation type="submission" date="2021-11" db="EMBL/GenBank/DDBJ databases">
        <authorList>
            <consortium name="Genoscope - CEA"/>
            <person name="William W."/>
        </authorList>
    </citation>
    <scope>NUCLEOTIDE SEQUENCE</scope>
</reference>
<gene>
    <name evidence="1" type="ORF">PECAL_5P09800</name>
</gene>
<protein>
    <submittedName>
        <fullName evidence="1">Uncharacterized protein</fullName>
    </submittedName>
</protein>
<sequence length="86" mass="9225">PALVSYEYTPSVLKAALGRVRLPAVGVAGHKSLPLARRVGASFQRPLECIRTSYRSNFVDRCPSGPRSTFTEYALPTGRGLTCGDG</sequence>
<dbReference type="EMBL" id="CAKKNE010000005">
    <property type="protein sequence ID" value="CAH0376401.1"/>
    <property type="molecule type" value="Genomic_DNA"/>
</dbReference>